<keyword evidence="1" id="KW-0812">Transmembrane</keyword>
<reference evidence="3 4" key="1">
    <citation type="submission" date="2023-03" db="EMBL/GenBank/DDBJ databases">
        <title>Description of Hydrogenimonas sp. ISO32.</title>
        <authorList>
            <person name="Mino S."/>
            <person name="Fukazawa S."/>
            <person name="Sawabe T."/>
        </authorList>
    </citation>
    <scope>NUCLEOTIDE SEQUENCE [LARGE SCALE GENOMIC DNA]</scope>
    <source>
        <strain evidence="3 4">ISO32</strain>
    </source>
</reference>
<dbReference type="EMBL" id="AP027370">
    <property type="protein sequence ID" value="BDY12549.1"/>
    <property type="molecule type" value="Genomic_DNA"/>
</dbReference>
<feature type="domain" description="Gcp-like" evidence="2">
    <location>
        <begin position="52"/>
        <end position="95"/>
    </location>
</feature>
<name>A0ABM8FJT2_9BACT</name>
<organism evidence="3 4">
    <name type="scientific">Hydrogenimonas cancrithermarum</name>
    <dbReference type="NCBI Taxonomy" id="2993563"/>
    <lineage>
        <taxon>Bacteria</taxon>
        <taxon>Pseudomonadati</taxon>
        <taxon>Campylobacterota</taxon>
        <taxon>Epsilonproteobacteria</taxon>
        <taxon>Campylobacterales</taxon>
        <taxon>Hydrogenimonadaceae</taxon>
        <taxon>Hydrogenimonas</taxon>
    </lineage>
</organism>
<dbReference type="Pfam" id="PF00814">
    <property type="entry name" value="TsaD"/>
    <property type="match status" value="1"/>
</dbReference>
<dbReference type="Gene3D" id="3.30.420.40">
    <property type="match status" value="1"/>
</dbReference>
<gene>
    <name evidence="3" type="ORF">HCR_08610</name>
</gene>
<dbReference type="SUPFAM" id="SSF53067">
    <property type="entry name" value="Actin-like ATPase domain"/>
    <property type="match status" value="1"/>
</dbReference>
<dbReference type="InterPro" id="IPR000905">
    <property type="entry name" value="Gcp-like_dom"/>
</dbReference>
<dbReference type="Proteomes" id="UP001321445">
    <property type="component" value="Chromosome"/>
</dbReference>
<proteinExistence type="predicted"/>
<evidence type="ECO:0000313" key="4">
    <source>
        <dbReference type="Proteomes" id="UP001321445"/>
    </source>
</evidence>
<evidence type="ECO:0000259" key="2">
    <source>
        <dbReference type="Pfam" id="PF00814"/>
    </source>
</evidence>
<keyword evidence="1" id="KW-0472">Membrane</keyword>
<keyword evidence="4" id="KW-1185">Reference proteome</keyword>
<feature type="transmembrane region" description="Helical" evidence="1">
    <location>
        <begin position="12"/>
        <end position="29"/>
    </location>
</feature>
<accession>A0ABM8FJT2</accession>
<evidence type="ECO:0000313" key="3">
    <source>
        <dbReference type="EMBL" id="BDY12549.1"/>
    </source>
</evidence>
<evidence type="ECO:0000256" key="1">
    <source>
        <dbReference type="SAM" id="Phobius"/>
    </source>
</evidence>
<protein>
    <submittedName>
        <fullName evidence="3">Glycoprotease</fullName>
    </submittedName>
</protein>
<sequence length="159" mass="17792">MPEASPDTIPDAELLIIGVTSPLLVGLYVDGHLVQRYERREKTSSALPAILHDVRYRYNLKALYYARGPGSFMAIKVTYVMAKTFSIALDIPLYASDAFAFNENRPIKAIGRSYFVKSDGEIVIDRRCDGVSGSFSLPLRLDRTLFSQENEPLYILPAV</sequence>
<keyword evidence="1" id="KW-1133">Transmembrane helix</keyword>
<dbReference type="InterPro" id="IPR043129">
    <property type="entry name" value="ATPase_NBD"/>
</dbReference>